<gene>
    <name evidence="2" type="ORF">ACFO8L_19430</name>
</gene>
<proteinExistence type="predicted"/>
<keyword evidence="1" id="KW-0812">Transmembrane</keyword>
<dbReference type="EMBL" id="JBHSFN010000011">
    <property type="protein sequence ID" value="MFC4588270.1"/>
    <property type="molecule type" value="Genomic_DNA"/>
</dbReference>
<dbReference type="RefSeq" id="WP_262848044.1">
    <property type="nucleotide sequence ID" value="NZ_JANZYP010000069.1"/>
</dbReference>
<organism evidence="2 3">
    <name type="scientific">Sphaerisporangium corydalis</name>
    <dbReference type="NCBI Taxonomy" id="1441875"/>
    <lineage>
        <taxon>Bacteria</taxon>
        <taxon>Bacillati</taxon>
        <taxon>Actinomycetota</taxon>
        <taxon>Actinomycetes</taxon>
        <taxon>Streptosporangiales</taxon>
        <taxon>Streptosporangiaceae</taxon>
        <taxon>Sphaerisporangium</taxon>
    </lineage>
</organism>
<reference evidence="3" key="1">
    <citation type="journal article" date="2019" name="Int. J. Syst. Evol. Microbiol.">
        <title>The Global Catalogue of Microorganisms (GCM) 10K type strain sequencing project: providing services to taxonomists for standard genome sequencing and annotation.</title>
        <authorList>
            <consortium name="The Broad Institute Genomics Platform"/>
            <consortium name="The Broad Institute Genome Sequencing Center for Infectious Disease"/>
            <person name="Wu L."/>
            <person name="Ma J."/>
        </authorList>
    </citation>
    <scope>NUCLEOTIDE SEQUENCE [LARGE SCALE GENOMIC DNA]</scope>
    <source>
        <strain evidence="3">CCUG 49560</strain>
    </source>
</reference>
<evidence type="ECO:0000256" key="1">
    <source>
        <dbReference type="SAM" id="Phobius"/>
    </source>
</evidence>
<name>A0ABV9EFD0_9ACTN</name>
<comment type="caution">
    <text evidence="2">The sequence shown here is derived from an EMBL/GenBank/DDBJ whole genome shotgun (WGS) entry which is preliminary data.</text>
</comment>
<feature type="transmembrane region" description="Helical" evidence="1">
    <location>
        <begin position="48"/>
        <end position="68"/>
    </location>
</feature>
<sequence>MRSDGGSGLDQATAWSWTDPDTLAANAAGAVTPAQRALIIGPRIRPPYLAWTLLVALALMEAGAGVHGSTTNTGINPEGGVAGGVEEMLFIMIVLGWQVLVMALVSGVPRWGDRFARRRAIVAVESGRVTSAAGRVVAVPGGKARAIVGTTLIPLPTGSPELPPPGTYQLYWLEPTPGGPGPLLLSAHPQDITTSDHPPT</sequence>
<evidence type="ECO:0000313" key="2">
    <source>
        <dbReference type="EMBL" id="MFC4588270.1"/>
    </source>
</evidence>
<keyword evidence="3" id="KW-1185">Reference proteome</keyword>
<protein>
    <submittedName>
        <fullName evidence="2">Uncharacterized protein</fullName>
    </submittedName>
</protein>
<accession>A0ABV9EFD0</accession>
<dbReference type="Proteomes" id="UP001595891">
    <property type="component" value="Unassembled WGS sequence"/>
</dbReference>
<evidence type="ECO:0000313" key="3">
    <source>
        <dbReference type="Proteomes" id="UP001595891"/>
    </source>
</evidence>
<keyword evidence="1" id="KW-0472">Membrane</keyword>
<feature type="transmembrane region" description="Helical" evidence="1">
    <location>
        <begin position="88"/>
        <end position="109"/>
    </location>
</feature>
<keyword evidence="1" id="KW-1133">Transmembrane helix</keyword>